<sequence>MDFLNPLLMVTKPSERLGIPVGEWSYLLFQIATAKLPVELEMRFDQRYGSDPRALPIFDQLVGFLEEKNRLLNNIPREVRESSANAGRRVIFDQGAGRSGCRIKTTPPLWRESNSKPRSIYAAERNQRWCPFCEAGGHELTSCGRFYNENPYKRNADCVRSGAKRTRQTAGPSRQHCGPANPVGDGVVNIRTRRKSP</sequence>
<name>A0A4C1WV57_EUMVA</name>
<keyword evidence="3" id="KW-1185">Reference proteome</keyword>
<proteinExistence type="predicted"/>
<gene>
    <name evidence="2" type="ORF">EVAR_87855_1</name>
</gene>
<accession>A0A4C1WV57</accession>
<feature type="region of interest" description="Disordered" evidence="1">
    <location>
        <begin position="163"/>
        <end position="197"/>
    </location>
</feature>
<comment type="caution">
    <text evidence="2">The sequence shown here is derived from an EMBL/GenBank/DDBJ whole genome shotgun (WGS) entry which is preliminary data.</text>
</comment>
<dbReference type="Proteomes" id="UP000299102">
    <property type="component" value="Unassembled WGS sequence"/>
</dbReference>
<evidence type="ECO:0000313" key="2">
    <source>
        <dbReference type="EMBL" id="GBP54783.1"/>
    </source>
</evidence>
<dbReference type="AlphaFoldDB" id="A0A4C1WV57"/>
<evidence type="ECO:0000313" key="3">
    <source>
        <dbReference type="Proteomes" id="UP000299102"/>
    </source>
</evidence>
<dbReference type="EMBL" id="BGZK01000655">
    <property type="protein sequence ID" value="GBP54783.1"/>
    <property type="molecule type" value="Genomic_DNA"/>
</dbReference>
<evidence type="ECO:0000256" key="1">
    <source>
        <dbReference type="SAM" id="MobiDB-lite"/>
    </source>
</evidence>
<dbReference type="OrthoDB" id="7489123at2759"/>
<reference evidence="2 3" key="1">
    <citation type="journal article" date="2019" name="Commun. Biol.">
        <title>The bagworm genome reveals a unique fibroin gene that provides high tensile strength.</title>
        <authorList>
            <person name="Kono N."/>
            <person name="Nakamura H."/>
            <person name="Ohtoshi R."/>
            <person name="Tomita M."/>
            <person name="Numata K."/>
            <person name="Arakawa K."/>
        </authorList>
    </citation>
    <scope>NUCLEOTIDE SEQUENCE [LARGE SCALE GENOMIC DNA]</scope>
</reference>
<organism evidence="2 3">
    <name type="scientific">Eumeta variegata</name>
    <name type="common">Bagworm moth</name>
    <name type="synonym">Eumeta japonica</name>
    <dbReference type="NCBI Taxonomy" id="151549"/>
    <lineage>
        <taxon>Eukaryota</taxon>
        <taxon>Metazoa</taxon>
        <taxon>Ecdysozoa</taxon>
        <taxon>Arthropoda</taxon>
        <taxon>Hexapoda</taxon>
        <taxon>Insecta</taxon>
        <taxon>Pterygota</taxon>
        <taxon>Neoptera</taxon>
        <taxon>Endopterygota</taxon>
        <taxon>Lepidoptera</taxon>
        <taxon>Glossata</taxon>
        <taxon>Ditrysia</taxon>
        <taxon>Tineoidea</taxon>
        <taxon>Psychidae</taxon>
        <taxon>Oiketicinae</taxon>
        <taxon>Eumeta</taxon>
    </lineage>
</organism>
<protein>
    <submittedName>
        <fullName evidence="2">Uncharacterized protein</fullName>
    </submittedName>
</protein>